<keyword evidence="2 4" id="KW-0813">Transport</keyword>
<dbReference type="PANTHER" id="PTHR30570:SF1">
    <property type="entry name" value="PHOSPHATE-BINDING PROTEIN PSTS"/>
    <property type="match status" value="1"/>
</dbReference>
<dbReference type="AlphaFoldDB" id="A0A8J3W998"/>
<dbReference type="EMBL" id="BOOH01000061">
    <property type="protein sequence ID" value="GIH80568.1"/>
    <property type="molecule type" value="Genomic_DNA"/>
</dbReference>
<dbReference type="InterPro" id="IPR024370">
    <property type="entry name" value="PBP_domain"/>
</dbReference>
<dbReference type="FunFam" id="3.40.190.10:FF:000055">
    <property type="entry name" value="Phosphate ABC transporter, phosphate-binding protein"/>
    <property type="match status" value="1"/>
</dbReference>
<comment type="function">
    <text evidence="4">Involved in the system for phosphate transport across the cytoplasmic membrane.</text>
</comment>
<dbReference type="InterPro" id="IPR050811">
    <property type="entry name" value="Phosphate_ABC_transporter"/>
</dbReference>
<protein>
    <recommendedName>
        <fullName evidence="4">Phosphate-binding protein</fullName>
    </recommendedName>
</protein>
<comment type="caution">
    <text evidence="7">The sequence shown here is derived from an EMBL/GenBank/DDBJ whole genome shotgun (WGS) entry which is preliminary data.</text>
</comment>
<keyword evidence="8" id="KW-1185">Reference proteome</keyword>
<evidence type="ECO:0000259" key="6">
    <source>
        <dbReference type="Pfam" id="PF12849"/>
    </source>
</evidence>
<dbReference type="InterPro" id="IPR011862">
    <property type="entry name" value="Phos-bd"/>
</dbReference>
<dbReference type="Proteomes" id="UP000616724">
    <property type="component" value="Unassembled WGS sequence"/>
</dbReference>
<dbReference type="SUPFAM" id="SSF53850">
    <property type="entry name" value="Periplasmic binding protein-like II"/>
    <property type="match status" value="1"/>
</dbReference>
<evidence type="ECO:0000313" key="8">
    <source>
        <dbReference type="Proteomes" id="UP000616724"/>
    </source>
</evidence>
<dbReference type="NCBIfam" id="TIGR02136">
    <property type="entry name" value="ptsS_2"/>
    <property type="match status" value="1"/>
</dbReference>
<accession>A0A8J3W998</accession>
<keyword evidence="3 4" id="KW-0732">Signal</keyword>
<organism evidence="7 8">
    <name type="scientific">Planobispora longispora</name>
    <dbReference type="NCBI Taxonomy" id="28887"/>
    <lineage>
        <taxon>Bacteria</taxon>
        <taxon>Bacillati</taxon>
        <taxon>Actinomycetota</taxon>
        <taxon>Actinomycetes</taxon>
        <taxon>Streptosporangiales</taxon>
        <taxon>Streptosporangiaceae</taxon>
        <taxon>Planobispora</taxon>
    </lineage>
</organism>
<dbReference type="PANTHER" id="PTHR30570">
    <property type="entry name" value="PERIPLASMIC PHOSPHATE BINDING COMPONENT OF PHOSPHATE ABC TRANSPORTER"/>
    <property type="match status" value="1"/>
</dbReference>
<dbReference type="CDD" id="cd13654">
    <property type="entry name" value="PBP2_phosphate_like_2"/>
    <property type="match status" value="1"/>
</dbReference>
<evidence type="ECO:0000256" key="1">
    <source>
        <dbReference type="ARBA" id="ARBA00008725"/>
    </source>
</evidence>
<dbReference type="Gene3D" id="3.40.190.10">
    <property type="entry name" value="Periplasmic binding protein-like II"/>
    <property type="match status" value="2"/>
</dbReference>
<evidence type="ECO:0000256" key="5">
    <source>
        <dbReference type="SAM" id="MobiDB-lite"/>
    </source>
</evidence>
<evidence type="ECO:0000256" key="4">
    <source>
        <dbReference type="RuleBase" id="RU367119"/>
    </source>
</evidence>
<reference evidence="7 8" key="1">
    <citation type="submission" date="2021-01" db="EMBL/GenBank/DDBJ databases">
        <title>Whole genome shotgun sequence of Planobispora longispora NBRC 13918.</title>
        <authorList>
            <person name="Komaki H."/>
            <person name="Tamura T."/>
        </authorList>
    </citation>
    <scope>NUCLEOTIDE SEQUENCE [LARGE SCALE GENOMIC DNA]</scope>
    <source>
        <strain evidence="7 8">NBRC 13918</strain>
    </source>
</reference>
<proteinExistence type="inferred from homology"/>
<feature type="domain" description="PBP" evidence="6">
    <location>
        <begin position="47"/>
        <end position="302"/>
    </location>
</feature>
<dbReference type="Pfam" id="PF12849">
    <property type="entry name" value="PBP_like_2"/>
    <property type="match status" value="1"/>
</dbReference>
<dbReference type="GO" id="GO:0006817">
    <property type="term" value="P:phosphate ion transport"/>
    <property type="evidence" value="ECO:0007669"/>
    <property type="project" value="UniProtKB-UniRule"/>
</dbReference>
<sequence>MTSGQRRLSAVATAALVVSLAAACGGDAKPGSSDSTSSAAAASGETQAAGGQLSGEIKVDGSSTVAPLTQAASELFGEEQPQVKVPVGTSGTGGGFEKFCAGETDISNASRPIKDEEKAACEAKGIKFTELTVATDALTVVVPKENDWATCLTTDQLKKMWEPAAEGKVKTWKDVDAKFPAEELKLYGPGTDSGTFDYFTDEINGEEGASRKDYSPSENDNDIVTGVAGAKGGLGYFGFTYFEENADKLKAVEIDSGSGCVAPSVEAAQGGKYTPLARPLFVYVSATAAKRPEVGAFLDYYAGNIGAIAKDAKFIPLNPEQEAKLKTDLTSLKSQG</sequence>
<name>A0A8J3W998_9ACTN</name>
<evidence type="ECO:0000256" key="3">
    <source>
        <dbReference type="ARBA" id="ARBA00022729"/>
    </source>
</evidence>
<feature type="compositionally biased region" description="Low complexity" evidence="5">
    <location>
        <begin position="31"/>
        <end position="51"/>
    </location>
</feature>
<dbReference type="GO" id="GO:0042301">
    <property type="term" value="F:phosphate ion binding"/>
    <property type="evidence" value="ECO:0007669"/>
    <property type="project" value="UniProtKB-UniRule"/>
</dbReference>
<feature type="chain" id="PRO_5035342137" description="Phosphate-binding protein" evidence="4">
    <location>
        <begin position="24"/>
        <end position="336"/>
    </location>
</feature>
<feature type="signal peptide" evidence="4">
    <location>
        <begin position="1"/>
        <end position="23"/>
    </location>
</feature>
<feature type="region of interest" description="Disordered" evidence="5">
    <location>
        <begin position="27"/>
        <end position="53"/>
    </location>
</feature>
<keyword evidence="4" id="KW-0592">Phosphate transport</keyword>
<evidence type="ECO:0000256" key="2">
    <source>
        <dbReference type="ARBA" id="ARBA00022448"/>
    </source>
</evidence>
<dbReference type="PROSITE" id="PS51257">
    <property type="entry name" value="PROKAR_LIPOPROTEIN"/>
    <property type="match status" value="1"/>
</dbReference>
<gene>
    <name evidence="7" type="ORF">Plo01_69970</name>
</gene>
<dbReference type="RefSeq" id="WP_203894998.1">
    <property type="nucleotide sequence ID" value="NZ_BOOH01000061.1"/>
</dbReference>
<evidence type="ECO:0000313" key="7">
    <source>
        <dbReference type="EMBL" id="GIH80568.1"/>
    </source>
</evidence>
<comment type="similarity">
    <text evidence="1 4">Belongs to the PstS family.</text>
</comment>